<keyword evidence="3" id="KW-0597">Phosphoprotein</keyword>
<evidence type="ECO:0000313" key="8">
    <source>
        <dbReference type="EMBL" id="SET29971.1"/>
    </source>
</evidence>
<dbReference type="GO" id="GO:0008982">
    <property type="term" value="F:protein-N(PI)-phosphohistidine-sugar phosphotransferase activity"/>
    <property type="evidence" value="ECO:0007669"/>
    <property type="project" value="InterPro"/>
</dbReference>
<dbReference type="GeneID" id="93276279"/>
<evidence type="ECO:0000256" key="1">
    <source>
        <dbReference type="ARBA" id="ARBA00004496"/>
    </source>
</evidence>
<dbReference type="InterPro" id="IPR016152">
    <property type="entry name" value="PTrfase/Anion_transptr"/>
</dbReference>
<feature type="domain" description="PTS EIIA type-2" evidence="7">
    <location>
        <begin position="6"/>
        <end position="150"/>
    </location>
</feature>
<keyword evidence="2" id="KW-0813">Transport</keyword>
<protein>
    <submittedName>
        <fullName evidence="8">PTS system D-fructose-specific IIA component (F1P-forming), Frc family</fullName>
    </submittedName>
</protein>
<evidence type="ECO:0000256" key="4">
    <source>
        <dbReference type="ARBA" id="ARBA00022597"/>
    </source>
</evidence>
<reference evidence="9" key="1">
    <citation type="submission" date="2016-10" db="EMBL/GenBank/DDBJ databases">
        <authorList>
            <person name="Varghese N."/>
            <person name="Submissions S."/>
        </authorList>
    </citation>
    <scope>NUCLEOTIDE SEQUENCE [LARGE SCALE GENOMIC DNA]</scope>
    <source>
        <strain evidence="9">NLAE-zl-G277</strain>
    </source>
</reference>
<keyword evidence="4" id="KW-0762">Sugar transport</keyword>
<dbReference type="EMBL" id="FOIM01000004">
    <property type="protein sequence ID" value="SET29971.1"/>
    <property type="molecule type" value="Genomic_DNA"/>
</dbReference>
<dbReference type="CDD" id="cd00211">
    <property type="entry name" value="PTS_IIA_fru"/>
    <property type="match status" value="1"/>
</dbReference>
<dbReference type="GO" id="GO:0005737">
    <property type="term" value="C:cytoplasm"/>
    <property type="evidence" value="ECO:0007669"/>
    <property type="project" value="UniProtKB-SubCell"/>
</dbReference>
<sequence length="151" mass="16581">MQNIEALMTKDLILFDLKCLDREDCIRQMAGALLENGRITALEPYVESVMERERLGVTGIGMQVAIPHGKSSAVRTPSLVFARCDAGVDFRAMDGSLANLIFLIAVPSEAGDLHLRMLSQLARSLMHDGFRDKLLHAGTEEEVLDLLKGEG</sequence>
<keyword evidence="6" id="KW-0598">Phosphotransferase system</keyword>
<accession>A0A1I0DEH4</accession>
<dbReference type="STRING" id="460384.SAMN05216313_104114"/>
<evidence type="ECO:0000256" key="6">
    <source>
        <dbReference type="ARBA" id="ARBA00022683"/>
    </source>
</evidence>
<dbReference type="FunFam" id="3.40.930.10:FF:000009">
    <property type="entry name" value="PTS system, fructose specific IIABC component"/>
    <property type="match status" value="1"/>
</dbReference>
<dbReference type="PROSITE" id="PS00372">
    <property type="entry name" value="PTS_EIIA_TYPE_2_HIS"/>
    <property type="match status" value="1"/>
</dbReference>
<dbReference type="InterPro" id="IPR051541">
    <property type="entry name" value="PTS_SugarTrans_NitroReg"/>
</dbReference>
<dbReference type="PANTHER" id="PTHR47738:SF2">
    <property type="entry name" value="PTS SYSTEM FRUCTOSE-LIKE EIIA COMPONENT"/>
    <property type="match status" value="1"/>
</dbReference>
<dbReference type="Proteomes" id="UP000198508">
    <property type="component" value="Unassembled WGS sequence"/>
</dbReference>
<evidence type="ECO:0000256" key="3">
    <source>
        <dbReference type="ARBA" id="ARBA00022553"/>
    </source>
</evidence>
<dbReference type="AlphaFoldDB" id="A0A1I0DEH4"/>
<dbReference type="RefSeq" id="WP_092361336.1">
    <property type="nucleotide sequence ID" value="NZ_CATZMQ010000011.1"/>
</dbReference>
<dbReference type="PANTHER" id="PTHR47738">
    <property type="entry name" value="PTS SYSTEM FRUCTOSE-LIKE EIIA COMPONENT-RELATED"/>
    <property type="match status" value="1"/>
</dbReference>
<dbReference type="InterPro" id="IPR002178">
    <property type="entry name" value="PTS_EIIA_type-2_dom"/>
</dbReference>
<dbReference type="Pfam" id="PF00359">
    <property type="entry name" value="PTS_EIIA_2"/>
    <property type="match status" value="1"/>
</dbReference>
<dbReference type="Gene3D" id="3.40.930.10">
    <property type="entry name" value="Mannitol-specific EII, Chain A"/>
    <property type="match status" value="1"/>
</dbReference>
<dbReference type="NCBIfam" id="TIGR00848">
    <property type="entry name" value="fruA"/>
    <property type="match status" value="1"/>
</dbReference>
<dbReference type="InterPro" id="IPR004715">
    <property type="entry name" value="PTS_IIA_fruc"/>
</dbReference>
<name>A0A1I0DEH4_9FIRM</name>
<gene>
    <name evidence="8" type="ORF">SAMN05216313_104114</name>
</gene>
<keyword evidence="9" id="KW-1185">Reference proteome</keyword>
<evidence type="ECO:0000256" key="5">
    <source>
        <dbReference type="ARBA" id="ARBA00022679"/>
    </source>
</evidence>
<dbReference type="GO" id="GO:0009401">
    <property type="term" value="P:phosphoenolpyruvate-dependent sugar phosphotransferase system"/>
    <property type="evidence" value="ECO:0007669"/>
    <property type="project" value="UniProtKB-KW"/>
</dbReference>
<evidence type="ECO:0000256" key="2">
    <source>
        <dbReference type="ARBA" id="ARBA00022448"/>
    </source>
</evidence>
<dbReference type="SUPFAM" id="SSF55804">
    <property type="entry name" value="Phoshotransferase/anion transport protein"/>
    <property type="match status" value="1"/>
</dbReference>
<evidence type="ECO:0000313" key="9">
    <source>
        <dbReference type="Proteomes" id="UP000198508"/>
    </source>
</evidence>
<dbReference type="PROSITE" id="PS51094">
    <property type="entry name" value="PTS_EIIA_TYPE_2"/>
    <property type="match status" value="1"/>
</dbReference>
<dbReference type="GO" id="GO:0016020">
    <property type="term" value="C:membrane"/>
    <property type="evidence" value="ECO:0007669"/>
    <property type="project" value="InterPro"/>
</dbReference>
<keyword evidence="5" id="KW-0808">Transferase</keyword>
<proteinExistence type="predicted"/>
<evidence type="ECO:0000259" key="7">
    <source>
        <dbReference type="PROSITE" id="PS51094"/>
    </source>
</evidence>
<organism evidence="8 9">
    <name type="scientific">Enterocloster lavalensis</name>
    <dbReference type="NCBI Taxonomy" id="460384"/>
    <lineage>
        <taxon>Bacteria</taxon>
        <taxon>Bacillati</taxon>
        <taxon>Bacillota</taxon>
        <taxon>Clostridia</taxon>
        <taxon>Lachnospirales</taxon>
        <taxon>Lachnospiraceae</taxon>
        <taxon>Enterocloster</taxon>
    </lineage>
</organism>
<comment type="subcellular location">
    <subcellularLocation>
        <location evidence="1">Cytoplasm</location>
    </subcellularLocation>
</comment>